<dbReference type="Proteomes" id="UP000633509">
    <property type="component" value="Unassembled WGS sequence"/>
</dbReference>
<evidence type="ECO:0000259" key="1">
    <source>
        <dbReference type="Pfam" id="PF08940"/>
    </source>
</evidence>
<feature type="domain" description="DUF1918" evidence="1">
    <location>
        <begin position="2"/>
        <end position="59"/>
    </location>
</feature>
<dbReference type="Pfam" id="PF08940">
    <property type="entry name" value="DUF1918"/>
    <property type="match status" value="1"/>
</dbReference>
<dbReference type="EMBL" id="JADBEK010000001">
    <property type="protein sequence ID" value="MBE1588936.1"/>
    <property type="molecule type" value="Genomic_DNA"/>
</dbReference>
<dbReference type="Gene3D" id="2.30.30.440">
    <property type="entry name" value="Domain of unknown function DUF1918"/>
    <property type="match status" value="1"/>
</dbReference>
<proteinExistence type="predicted"/>
<keyword evidence="3" id="KW-1185">Reference proteome</keyword>
<reference evidence="2 3" key="1">
    <citation type="submission" date="2020-10" db="EMBL/GenBank/DDBJ databases">
        <title>Sequencing the genomes of 1000 actinobacteria strains.</title>
        <authorList>
            <person name="Klenk H.-P."/>
        </authorList>
    </citation>
    <scope>NUCLEOTIDE SEQUENCE [LARGE SCALE GENOMIC DNA]</scope>
    <source>
        <strain evidence="2 3">DSM 43173</strain>
    </source>
</reference>
<accession>A0ABR9M7Q8</accession>
<comment type="caution">
    <text evidence="2">The sequence shown here is derived from an EMBL/GenBank/DDBJ whole genome shotgun (WGS) entry which is preliminary data.</text>
</comment>
<dbReference type="RefSeq" id="WP_318787210.1">
    <property type="nucleotide sequence ID" value="NZ_JADBEK010000001.1"/>
</dbReference>
<dbReference type="SUPFAM" id="SSF50118">
    <property type="entry name" value="Cell growth inhibitor/plasmid maintenance toxic component"/>
    <property type="match status" value="1"/>
</dbReference>
<evidence type="ECO:0000313" key="3">
    <source>
        <dbReference type="Proteomes" id="UP000633509"/>
    </source>
</evidence>
<sequence>MMKAVVGDKLVIEGRHESDPRRIGVITEVEHTDGSPPYMVHWFDSEHDTLVFPGPDARVEHVNA</sequence>
<protein>
    <recommendedName>
        <fullName evidence="1">DUF1918 domain-containing protein</fullName>
    </recommendedName>
</protein>
<gene>
    <name evidence="2" type="ORF">H4W80_007194</name>
</gene>
<name>A0ABR9M7Q8_9ACTN</name>
<organism evidence="2 3">
    <name type="scientific">Nonomuraea angiospora</name>
    <dbReference type="NCBI Taxonomy" id="46172"/>
    <lineage>
        <taxon>Bacteria</taxon>
        <taxon>Bacillati</taxon>
        <taxon>Actinomycetota</taxon>
        <taxon>Actinomycetes</taxon>
        <taxon>Streptosporangiales</taxon>
        <taxon>Streptosporangiaceae</taxon>
        <taxon>Nonomuraea</taxon>
    </lineage>
</organism>
<evidence type="ECO:0000313" key="2">
    <source>
        <dbReference type="EMBL" id="MBE1588936.1"/>
    </source>
</evidence>
<dbReference type="InterPro" id="IPR015035">
    <property type="entry name" value="DUF1918"/>
</dbReference>